<organism evidence="9 10">
    <name type="scientific">Williamwhitmania taraxaci</name>
    <dbReference type="NCBI Taxonomy" id="1640674"/>
    <lineage>
        <taxon>Bacteria</taxon>
        <taxon>Pseudomonadati</taxon>
        <taxon>Bacteroidota</taxon>
        <taxon>Bacteroidia</taxon>
        <taxon>Bacteroidales</taxon>
        <taxon>Williamwhitmaniaceae</taxon>
        <taxon>Williamwhitmania</taxon>
    </lineage>
</organism>
<keyword evidence="10" id="KW-1185">Reference proteome</keyword>
<dbReference type="PANTHER" id="PTHR43833">
    <property type="entry name" value="POTASSIUM CHANNEL PROTEIN 2-RELATED-RELATED"/>
    <property type="match status" value="1"/>
</dbReference>
<dbReference type="InterPro" id="IPR036721">
    <property type="entry name" value="RCK_C_sf"/>
</dbReference>
<dbReference type="InterPro" id="IPR003148">
    <property type="entry name" value="RCK_N"/>
</dbReference>
<dbReference type="GO" id="GO:0005886">
    <property type="term" value="C:plasma membrane"/>
    <property type="evidence" value="ECO:0007669"/>
    <property type="project" value="InterPro"/>
</dbReference>
<feature type="domain" description="RCK C-terminal" evidence="8">
    <location>
        <begin position="141"/>
        <end position="225"/>
    </location>
</feature>
<dbReference type="Proteomes" id="UP000199452">
    <property type="component" value="Unassembled WGS sequence"/>
</dbReference>
<dbReference type="PRINTS" id="PR00335">
    <property type="entry name" value="KUPTAKETRKA"/>
</dbReference>
<dbReference type="GO" id="GO:0015079">
    <property type="term" value="F:potassium ion transmembrane transporter activity"/>
    <property type="evidence" value="ECO:0007669"/>
    <property type="project" value="InterPro"/>
</dbReference>
<dbReference type="Pfam" id="PF02080">
    <property type="entry name" value="TrkA_C"/>
    <property type="match status" value="2"/>
</dbReference>
<dbReference type="NCBIfam" id="NF007041">
    <property type="entry name" value="PRK09496.3-4"/>
    <property type="match status" value="1"/>
</dbReference>
<proteinExistence type="predicted"/>
<evidence type="ECO:0000313" key="9">
    <source>
        <dbReference type="EMBL" id="SDB81520.1"/>
    </source>
</evidence>
<dbReference type="PROSITE" id="PS51202">
    <property type="entry name" value="RCK_C"/>
    <property type="match status" value="2"/>
</dbReference>
<feature type="domain" description="RCK N-terminal" evidence="7">
    <location>
        <begin position="1"/>
        <end position="121"/>
    </location>
</feature>
<feature type="domain" description="RCK N-terminal" evidence="7">
    <location>
        <begin position="230"/>
        <end position="346"/>
    </location>
</feature>
<dbReference type="NCBIfam" id="NF007031">
    <property type="entry name" value="PRK09496.1-2"/>
    <property type="match status" value="1"/>
</dbReference>
<dbReference type="NCBIfam" id="NF007039">
    <property type="entry name" value="PRK09496.3-2"/>
    <property type="match status" value="1"/>
</dbReference>
<dbReference type="Gene3D" id="3.30.70.1450">
    <property type="entry name" value="Regulator of K+ conductance, C-terminal domain"/>
    <property type="match status" value="2"/>
</dbReference>
<dbReference type="OrthoDB" id="9775180at2"/>
<keyword evidence="4" id="KW-0630">Potassium</keyword>
<dbReference type="InterPro" id="IPR006036">
    <property type="entry name" value="K_uptake_TrkA"/>
</dbReference>
<dbReference type="NCBIfam" id="NF007038">
    <property type="entry name" value="PRK09496.2-6"/>
    <property type="match status" value="1"/>
</dbReference>
<accession>A0A1G6GHU3</accession>
<evidence type="ECO:0000259" key="8">
    <source>
        <dbReference type="PROSITE" id="PS51202"/>
    </source>
</evidence>
<dbReference type="InterPro" id="IPR036291">
    <property type="entry name" value="NAD(P)-bd_dom_sf"/>
</dbReference>
<dbReference type="NCBIfam" id="NF007032">
    <property type="entry name" value="PRK09496.1-4"/>
    <property type="match status" value="1"/>
</dbReference>
<dbReference type="InterPro" id="IPR050721">
    <property type="entry name" value="Trk_Ktr_HKT_K-transport"/>
</dbReference>
<evidence type="ECO:0000256" key="1">
    <source>
        <dbReference type="ARBA" id="ARBA00017378"/>
    </source>
</evidence>
<reference evidence="9 10" key="1">
    <citation type="submission" date="2016-09" db="EMBL/GenBank/DDBJ databases">
        <authorList>
            <person name="Capua I."/>
            <person name="De Benedictis P."/>
            <person name="Joannis T."/>
            <person name="Lombin L.H."/>
            <person name="Cattoli G."/>
        </authorList>
    </citation>
    <scope>NUCLEOTIDE SEQUENCE [LARGE SCALE GENOMIC DNA]</scope>
    <source>
        <strain evidence="9 10">A7P-90m</strain>
    </source>
</reference>
<dbReference type="Gene3D" id="3.40.50.720">
    <property type="entry name" value="NAD(P)-binding Rossmann-like Domain"/>
    <property type="match status" value="2"/>
</dbReference>
<dbReference type="PANTHER" id="PTHR43833:SF5">
    <property type="entry name" value="TRK SYSTEM POTASSIUM UPTAKE PROTEIN TRKA"/>
    <property type="match status" value="1"/>
</dbReference>
<keyword evidence="5" id="KW-0520">NAD</keyword>
<dbReference type="InterPro" id="IPR006037">
    <property type="entry name" value="RCK_C"/>
</dbReference>
<sequence length="446" mass="48927">MRIIVAGAGEVGVHLAKMLSNEYHDIVVIDSEEELLRSLDSAADVTTVNGSATNISALNEAGIKKADLFIAVTHFEETNIIAAILGKRLGAKKVIARIDNYEYLEPNNKEIFLNLGIDYLFYPEKIAAREIIGLLGQTSSTEYVDFSNGKLSLIVFKLEENAPVIDKTLLQATRENGKLEYRAVAISREGETIIPRGSDQFKAGDMVYVISNQAGIKDMQTYSGKTNIDVHNLMILGGSRIGKRVAMELEKEANVKLIEFDKEKSIQLAQVLQNTLVIHGDGRNTDLLLEEGLRNMDAFVAVTGNSETNILSCMLAKRMGVKKTIAEIENLDYIKLAESVGVDTVINKKLITASRIFRFTMSTDVQAIKCLTGCEAEVIEFIVKPGSPITKGPIKHINFPKDAIIGGVVRGDMALIAKGVTEIKAYDRVVVFALPSAINRIGKYFN</sequence>
<keyword evidence="3" id="KW-0633">Potassium transport</keyword>
<evidence type="ECO:0000256" key="3">
    <source>
        <dbReference type="ARBA" id="ARBA00022538"/>
    </source>
</evidence>
<dbReference type="STRING" id="1640674.SAMN05216323_100184"/>
<keyword evidence="6" id="KW-0406">Ion transport</keyword>
<dbReference type="SUPFAM" id="SSF51735">
    <property type="entry name" value="NAD(P)-binding Rossmann-fold domains"/>
    <property type="match status" value="2"/>
</dbReference>
<protein>
    <recommendedName>
        <fullName evidence="1">Trk system potassium uptake protein TrkA</fullName>
    </recommendedName>
</protein>
<keyword evidence="2" id="KW-0813">Transport</keyword>
<evidence type="ECO:0000256" key="2">
    <source>
        <dbReference type="ARBA" id="ARBA00022448"/>
    </source>
</evidence>
<dbReference type="PROSITE" id="PS51201">
    <property type="entry name" value="RCK_N"/>
    <property type="match status" value="2"/>
</dbReference>
<dbReference type="RefSeq" id="WP_092434061.1">
    <property type="nucleotide sequence ID" value="NZ_FMYP01000001.1"/>
</dbReference>
<feature type="domain" description="RCK C-terminal" evidence="8">
    <location>
        <begin position="366"/>
        <end position="446"/>
    </location>
</feature>
<evidence type="ECO:0000259" key="7">
    <source>
        <dbReference type="PROSITE" id="PS51201"/>
    </source>
</evidence>
<dbReference type="Pfam" id="PF02254">
    <property type="entry name" value="TrkA_N"/>
    <property type="match status" value="2"/>
</dbReference>
<dbReference type="AlphaFoldDB" id="A0A1G6GHU3"/>
<gene>
    <name evidence="9" type="ORF">SAMN05216323_100184</name>
</gene>
<evidence type="ECO:0000313" key="10">
    <source>
        <dbReference type="Proteomes" id="UP000199452"/>
    </source>
</evidence>
<dbReference type="EMBL" id="FMYP01000001">
    <property type="protein sequence ID" value="SDB81520.1"/>
    <property type="molecule type" value="Genomic_DNA"/>
</dbReference>
<evidence type="ECO:0000256" key="5">
    <source>
        <dbReference type="ARBA" id="ARBA00023027"/>
    </source>
</evidence>
<name>A0A1G6GHU3_9BACT</name>
<dbReference type="SUPFAM" id="SSF116726">
    <property type="entry name" value="TrkA C-terminal domain-like"/>
    <property type="match status" value="2"/>
</dbReference>
<evidence type="ECO:0000256" key="6">
    <source>
        <dbReference type="ARBA" id="ARBA00023065"/>
    </source>
</evidence>
<evidence type="ECO:0000256" key="4">
    <source>
        <dbReference type="ARBA" id="ARBA00022958"/>
    </source>
</evidence>